<dbReference type="EMBL" id="HBUF01306091">
    <property type="protein sequence ID" value="CAG6692176.1"/>
    <property type="molecule type" value="Transcribed_RNA"/>
</dbReference>
<dbReference type="EMBL" id="HBUF01539398">
    <property type="protein sequence ID" value="CAG6754484.1"/>
    <property type="molecule type" value="Transcribed_RNA"/>
</dbReference>
<dbReference type="EMBL" id="HBUF01539397">
    <property type="protein sequence ID" value="CAG6754482.1"/>
    <property type="molecule type" value="Transcribed_RNA"/>
</dbReference>
<dbReference type="EMBL" id="HBUF01306092">
    <property type="protein sequence ID" value="CAG6692182.1"/>
    <property type="molecule type" value="Transcribed_RNA"/>
</dbReference>
<dbReference type="EMBL" id="HBUF01539399">
    <property type="protein sequence ID" value="CAG6754486.1"/>
    <property type="molecule type" value="Transcribed_RNA"/>
</dbReference>
<dbReference type="EMBL" id="HBUF01306093">
    <property type="protein sequence ID" value="CAG6692188.1"/>
    <property type="molecule type" value="Transcribed_RNA"/>
</dbReference>
<accession>A0A8D9EIA3</accession>
<organism evidence="1">
    <name type="scientific">Cacopsylla melanoneura</name>
    <dbReference type="NCBI Taxonomy" id="428564"/>
    <lineage>
        <taxon>Eukaryota</taxon>
        <taxon>Metazoa</taxon>
        <taxon>Ecdysozoa</taxon>
        <taxon>Arthropoda</taxon>
        <taxon>Hexapoda</taxon>
        <taxon>Insecta</taxon>
        <taxon>Pterygota</taxon>
        <taxon>Neoptera</taxon>
        <taxon>Paraneoptera</taxon>
        <taxon>Hemiptera</taxon>
        <taxon>Sternorrhyncha</taxon>
        <taxon>Psylloidea</taxon>
        <taxon>Psyllidae</taxon>
        <taxon>Psyllinae</taxon>
        <taxon>Cacopsylla</taxon>
    </lineage>
</organism>
<sequence>MKSLEALAEVDLVVHQDASSADTTEATDPATFLGLTALKVLEVPRECMEVPADVAAPTEGGTSANPTVRPVAIHPPMILHLPKLRLKNKLPSTTTTYERIFVLTKNISGFCF</sequence>
<reference evidence="1" key="1">
    <citation type="submission" date="2021-05" db="EMBL/GenBank/DDBJ databases">
        <authorList>
            <person name="Alioto T."/>
            <person name="Alioto T."/>
            <person name="Gomez Garrido J."/>
        </authorList>
    </citation>
    <scope>NUCLEOTIDE SEQUENCE</scope>
</reference>
<dbReference type="EMBL" id="HBUF01306090">
    <property type="protein sequence ID" value="CAG6692170.1"/>
    <property type="molecule type" value="Transcribed_RNA"/>
</dbReference>
<name>A0A8D9EIA3_9HEMI</name>
<dbReference type="AlphaFoldDB" id="A0A8D9EIA3"/>
<proteinExistence type="predicted"/>
<evidence type="ECO:0000313" key="1">
    <source>
        <dbReference type="EMBL" id="CAG6754482.1"/>
    </source>
</evidence>
<dbReference type="EMBL" id="HBUF01539396">
    <property type="protein sequence ID" value="CAG6754480.1"/>
    <property type="molecule type" value="Transcribed_RNA"/>
</dbReference>
<protein>
    <submittedName>
        <fullName evidence="1">Uncharacterized protein</fullName>
    </submittedName>
</protein>